<protein>
    <submittedName>
        <fullName evidence="2">Uncharacterized protein</fullName>
    </submittedName>
</protein>
<comment type="caution">
    <text evidence="2">The sequence shown here is derived from an EMBL/GenBank/DDBJ whole genome shotgun (WGS) entry which is preliminary data.</text>
</comment>
<evidence type="ECO:0000256" key="1">
    <source>
        <dbReference type="SAM" id="MobiDB-lite"/>
    </source>
</evidence>
<accession>A0AAW0M2A3</accession>
<dbReference type="SUPFAM" id="SSF57889">
    <property type="entry name" value="Cysteine-rich domain"/>
    <property type="match status" value="1"/>
</dbReference>
<dbReference type="EMBL" id="PKMF04000032">
    <property type="protein sequence ID" value="KAK7856864.1"/>
    <property type="molecule type" value="Genomic_DNA"/>
</dbReference>
<name>A0AAW0M2A3_QUESU</name>
<dbReference type="AlphaFoldDB" id="A0AAW0M2A3"/>
<proteinExistence type="predicted"/>
<reference evidence="2" key="1">
    <citation type="submission" date="2017-12" db="EMBL/GenBank/DDBJ databases">
        <authorList>
            <person name="Barbosa P."/>
            <person name="Usie A."/>
            <person name="Ramos A.M."/>
        </authorList>
    </citation>
    <scope>NUCLEOTIDE SEQUENCE</scope>
    <source>
        <strain evidence="2">HL8</strain>
        <tissue evidence="2">Leaves</tissue>
    </source>
</reference>
<feature type="non-terminal residue" evidence="2">
    <location>
        <position position="1"/>
    </location>
</feature>
<evidence type="ECO:0000313" key="2">
    <source>
        <dbReference type="EMBL" id="KAK7856864.1"/>
    </source>
</evidence>
<feature type="region of interest" description="Disordered" evidence="1">
    <location>
        <begin position="20"/>
        <end position="166"/>
    </location>
</feature>
<sequence>LLRASDSDIAFSPGITLLTMPGEDIKKKATKTHSSRQEHGTTLRRTHSSRQEHETPKSKPQSSRQEHGTTLRRAHSSRQEHETPKSKPQSSRQEHGTTLRRTHSSRQEHETPKSKPQSSRQEHGTTQRRTHSSRQEHETPKSKPQSSRQEHGTTKRRTHSGYSGHKFERKNYEKPYWCDGCKEQGYGSRYKRGNVELHRECLFPSPTTSHECFQGYHFKFLKKTPGEKERCCDACGMDVKGFVYHCEARGWDLHPCCRNLKNEMEIDGVKFQLCCNKVPKKKCLFCKKKELPNGFPGIPGWSYVSKTESDKYHFHVYCSIKWVIDSWKDIEQQDNRLTLNNLALTELKADSIERDGKDLKYWRIAMLKASTFLTPQKDIGPSSTFSLPKCSLINLDDMDYWQNFLSSKRKGKQGEMVLKLNLRKAYNHV</sequence>
<gene>
    <name evidence="2" type="ORF">CFP56_020927</name>
</gene>
<organism evidence="2">
    <name type="scientific">Quercus suber</name>
    <name type="common">Cork oak</name>
    <dbReference type="NCBI Taxonomy" id="58331"/>
    <lineage>
        <taxon>Eukaryota</taxon>
        <taxon>Viridiplantae</taxon>
        <taxon>Streptophyta</taxon>
        <taxon>Embryophyta</taxon>
        <taxon>Tracheophyta</taxon>
        <taxon>Spermatophyta</taxon>
        <taxon>Magnoliopsida</taxon>
        <taxon>eudicotyledons</taxon>
        <taxon>Gunneridae</taxon>
        <taxon>Pentapetalae</taxon>
        <taxon>rosids</taxon>
        <taxon>fabids</taxon>
        <taxon>Fagales</taxon>
        <taxon>Fagaceae</taxon>
        <taxon>Quercus</taxon>
    </lineage>
</organism>
<reference evidence="2" key="2">
    <citation type="journal article" date="2018" name="Sci. Data">
        <title>The draft genome sequence of cork oak.</title>
        <authorList>
            <person name="Ramos A.M."/>
            <person name="Usie A."/>
            <person name="Barbosa P."/>
            <person name="Barros P.M."/>
            <person name="Capote T."/>
            <person name="Chaves I."/>
            <person name="Simoes F."/>
            <person name="Abreu I."/>
            <person name="Carrasquinho I."/>
            <person name="Faro C."/>
            <person name="Guimaraes J.B."/>
            <person name="Mendonca D."/>
            <person name="Nobrega F."/>
            <person name="Rodrigues L."/>
            <person name="Saibo N.J.M."/>
            <person name="Varela M.C."/>
            <person name="Egas C."/>
            <person name="Matos J."/>
            <person name="Miguel C.M."/>
            <person name="Oliveira M.M."/>
            <person name="Ricardo C.P."/>
            <person name="Goncalves S."/>
        </authorList>
    </citation>
    <scope>NUCLEOTIDE SEQUENCE [LARGE SCALE GENOMIC DNA]</scope>
    <source>
        <strain evidence="2">HL8</strain>
    </source>
</reference>
<dbReference type="PANTHER" id="PTHR46477:SF5">
    <property type="entry name" value="PHORBOL-ESTER_DAG-TYPE DOMAIN-CONTAINING PROTEIN"/>
    <property type="match status" value="1"/>
</dbReference>
<dbReference type="InterPro" id="IPR046349">
    <property type="entry name" value="C1-like_sf"/>
</dbReference>
<reference evidence="2" key="3">
    <citation type="submission" date="2023-07" db="EMBL/GenBank/DDBJ databases">
        <title>An improved reference 1 genome and first organelle genomes of Quercus suber.</title>
        <authorList>
            <consortium name="Genosuber Consortium"/>
            <person name="Usie A."/>
            <person name="Serra O."/>
            <person name="Barros P."/>
        </authorList>
    </citation>
    <scope>NUCLEOTIDE SEQUENCE</scope>
    <source>
        <strain evidence="2">HL8</strain>
        <tissue evidence="2">Leaves</tissue>
    </source>
</reference>
<dbReference type="PANTHER" id="PTHR46477">
    <property type="entry name" value="CYSTEINE/HISTIDINE-RICH C1 DOMAIN FAMILY PROTEIN"/>
    <property type="match status" value="1"/>
</dbReference>